<gene>
    <name evidence="2" type="ORF">AVDCRST_MAG73-2894</name>
</gene>
<dbReference type="EMBL" id="CADCWE010000192">
    <property type="protein sequence ID" value="CAA9550777.1"/>
    <property type="molecule type" value="Genomic_DNA"/>
</dbReference>
<feature type="region of interest" description="Disordered" evidence="1">
    <location>
        <begin position="73"/>
        <end position="98"/>
    </location>
</feature>
<sequence>MVLPSPQTKEVADRIVAIEDDCRRELVHSIQALHEIAMLLTKTNSEVEKLSNRELQCSNRVRDMEMYLDNYGRESADRRHGAGGGVRRGPPTLGPEADDRLHTRAAVPLRRFARPRVPVLHRRRLRGAGPVSGRAGKIAAPGVRDARRGPVVHRDLLARGCDRRSLWRRY</sequence>
<evidence type="ECO:0000313" key="2">
    <source>
        <dbReference type="EMBL" id="CAA9550777.1"/>
    </source>
</evidence>
<accession>A0A6J4UKV8</accession>
<proteinExistence type="predicted"/>
<evidence type="ECO:0000256" key="1">
    <source>
        <dbReference type="SAM" id="MobiDB-lite"/>
    </source>
</evidence>
<dbReference type="AlphaFoldDB" id="A0A6J4UKV8"/>
<organism evidence="2">
    <name type="scientific">uncultured Thermomicrobiales bacterium</name>
    <dbReference type="NCBI Taxonomy" id="1645740"/>
    <lineage>
        <taxon>Bacteria</taxon>
        <taxon>Pseudomonadati</taxon>
        <taxon>Thermomicrobiota</taxon>
        <taxon>Thermomicrobia</taxon>
        <taxon>Thermomicrobiales</taxon>
        <taxon>environmental samples</taxon>
    </lineage>
</organism>
<reference evidence="2" key="1">
    <citation type="submission" date="2020-02" db="EMBL/GenBank/DDBJ databases">
        <authorList>
            <person name="Meier V. D."/>
        </authorList>
    </citation>
    <scope>NUCLEOTIDE SEQUENCE</scope>
    <source>
        <strain evidence="2">AVDCRST_MAG73</strain>
    </source>
</reference>
<name>A0A6J4UKV8_9BACT</name>
<protein>
    <submittedName>
        <fullName evidence="2">Uncharacterized protein</fullName>
    </submittedName>
</protein>